<organism evidence="2">
    <name type="scientific">Variovorax paradoxus (strain S110)</name>
    <dbReference type="NCBI Taxonomy" id="543728"/>
    <lineage>
        <taxon>Bacteria</taxon>
        <taxon>Pseudomonadati</taxon>
        <taxon>Pseudomonadota</taxon>
        <taxon>Betaproteobacteria</taxon>
        <taxon>Burkholderiales</taxon>
        <taxon>Comamonadaceae</taxon>
        <taxon>Variovorax</taxon>
    </lineage>
</organism>
<dbReference type="HOGENOM" id="CLU_083612_0_0_4"/>
<feature type="coiled-coil region" evidence="1">
    <location>
        <begin position="214"/>
        <end position="241"/>
    </location>
</feature>
<reference evidence="2" key="1">
    <citation type="submission" date="2009-06" db="EMBL/GenBank/DDBJ databases">
        <title>Complete sequence of chromosome 1 of Variovorax paradoxus S110.</title>
        <authorList>
            <consortium name="US DOE Joint Genome Institute"/>
            <person name="Lucas S."/>
            <person name="Copeland A."/>
            <person name="Lapidus A."/>
            <person name="Glavina del Rio T."/>
            <person name="Tice H."/>
            <person name="Bruce D."/>
            <person name="Goodwin L."/>
            <person name="Pitluck S."/>
            <person name="Chertkov O."/>
            <person name="Brettin T."/>
            <person name="Detter J.C."/>
            <person name="Han C."/>
            <person name="Larimer F."/>
            <person name="Land M."/>
            <person name="Hauser L."/>
            <person name="Kyrpides N."/>
            <person name="Ovchinnikova G."/>
            <person name="Orwin P."/>
            <person name="Leadbetter J.R."/>
            <person name="Spain J.C."/>
            <person name="Han J.I."/>
        </authorList>
    </citation>
    <scope>NUCLEOTIDE SEQUENCE</scope>
    <source>
        <strain evidence="2">S110</strain>
    </source>
</reference>
<evidence type="ECO:0008006" key="3">
    <source>
        <dbReference type="Google" id="ProtNLM"/>
    </source>
</evidence>
<evidence type="ECO:0000313" key="2">
    <source>
        <dbReference type="EMBL" id="ACS21200.1"/>
    </source>
</evidence>
<dbReference type="STRING" id="543728.Vapar_4595"/>
<dbReference type="KEGG" id="vap:Vapar_4595"/>
<gene>
    <name evidence="2" type="ordered locus">Vapar_4595</name>
</gene>
<dbReference type="Pfam" id="PF14335">
    <property type="entry name" value="DUF4391"/>
    <property type="match status" value="1"/>
</dbReference>
<protein>
    <recommendedName>
        <fullName evidence="3">DUF4391 domain-containing protein</fullName>
    </recommendedName>
</protein>
<dbReference type="eggNOG" id="ENOG5032C11">
    <property type="taxonomic scope" value="Bacteria"/>
</dbReference>
<dbReference type="OrthoDB" id="9805811at2"/>
<dbReference type="AlphaFoldDB" id="C5CL49"/>
<keyword evidence="1" id="KW-0175">Coiled coil</keyword>
<name>C5CL49_VARPS</name>
<dbReference type="InterPro" id="IPR025503">
    <property type="entry name" value="DUF4391"/>
</dbReference>
<accession>C5CL49</accession>
<dbReference type="EMBL" id="CP001635">
    <property type="protein sequence ID" value="ACS21200.1"/>
    <property type="molecule type" value="Genomic_DNA"/>
</dbReference>
<proteinExistence type="predicted"/>
<evidence type="ECO:0000256" key="1">
    <source>
        <dbReference type="SAM" id="Coils"/>
    </source>
</evidence>
<sequence length="269" mass="29718">MTLEALIAALALPASCRVDQRVPKKVLIENGAPTAGDKRLLNDGIEEIQWIAALKPNTVGVPDYRDEEREYLEVAVLSITTRGTPEETANGTATVAATSVNTTRLAELVHRAVPYPVLLLLDTPQGVFLSMAHKRWAQNEAGKVVLDGDVTTVAITSEVQDVSPFVQSMALVRQSQATLMELYQGWMDCLTALHASRYTGVYTALNDPEQAARRRAALRDYQRLEREATRLRTQATKEKQMAKQVELNLALKRVQTGLLAARQQLEGNR</sequence>